<keyword evidence="2" id="KW-1185">Reference proteome</keyword>
<organism evidence="1 2">
    <name type="scientific">Paractinoplanes tereljensis</name>
    <dbReference type="NCBI Taxonomy" id="571912"/>
    <lineage>
        <taxon>Bacteria</taxon>
        <taxon>Bacillati</taxon>
        <taxon>Actinomycetota</taxon>
        <taxon>Actinomycetes</taxon>
        <taxon>Micromonosporales</taxon>
        <taxon>Micromonosporaceae</taxon>
        <taxon>Paractinoplanes</taxon>
    </lineage>
</organism>
<dbReference type="EMBL" id="BOMY01000034">
    <property type="protein sequence ID" value="GIF22358.1"/>
    <property type="molecule type" value="Genomic_DNA"/>
</dbReference>
<dbReference type="Proteomes" id="UP000623608">
    <property type="component" value="Unassembled WGS sequence"/>
</dbReference>
<evidence type="ECO:0000313" key="1">
    <source>
        <dbReference type="EMBL" id="GIF22358.1"/>
    </source>
</evidence>
<proteinExistence type="predicted"/>
<protein>
    <submittedName>
        <fullName evidence="1">Uncharacterized protein</fullName>
    </submittedName>
</protein>
<sequence length="196" mass="20259">MLFLSACRTDDTPSAPETPAAGAAAATTEAATTEAATTGPAEADLRCLVAGSPWHVSKPDLESQFRGIMRGIDVTDVHIAGDQILTVGSDLGVRISDRTTTTVTVDMSGGLTMVMTQKHTGDTAGRWEADGNALRPVGAWTGGIDVDTKVAINGRTANSPVSMPGTTLGNIPMTFTCADGSLNLTVTGSPFVYLFR</sequence>
<comment type="caution">
    <text evidence="1">The sequence shown here is derived from an EMBL/GenBank/DDBJ whole genome shotgun (WGS) entry which is preliminary data.</text>
</comment>
<reference evidence="1" key="1">
    <citation type="submission" date="2021-01" db="EMBL/GenBank/DDBJ databases">
        <title>Whole genome shotgun sequence of Actinoplanes tereljensis NBRC 105297.</title>
        <authorList>
            <person name="Komaki H."/>
            <person name="Tamura T."/>
        </authorList>
    </citation>
    <scope>NUCLEOTIDE SEQUENCE</scope>
    <source>
        <strain evidence="1">NBRC 105297</strain>
    </source>
</reference>
<accession>A0A919NPM1</accession>
<dbReference type="AlphaFoldDB" id="A0A919NPM1"/>
<gene>
    <name evidence="1" type="ORF">Ate02nite_50880</name>
</gene>
<evidence type="ECO:0000313" key="2">
    <source>
        <dbReference type="Proteomes" id="UP000623608"/>
    </source>
</evidence>
<name>A0A919NPM1_9ACTN</name>